<dbReference type="GO" id="GO:0015562">
    <property type="term" value="F:efflux transmembrane transporter activity"/>
    <property type="evidence" value="ECO:0007669"/>
    <property type="project" value="InterPro"/>
</dbReference>
<feature type="coiled-coil region" evidence="1">
    <location>
        <begin position="29"/>
        <end position="66"/>
    </location>
</feature>
<comment type="caution">
    <text evidence="2">The sequence shown here is derived from an EMBL/GenBank/DDBJ whole genome shotgun (WGS) entry which is preliminary data.</text>
</comment>
<evidence type="ECO:0000256" key="1">
    <source>
        <dbReference type="SAM" id="Coils"/>
    </source>
</evidence>
<gene>
    <name evidence="2" type="ORF">S01H1_55108</name>
</gene>
<dbReference type="PANTHER" id="PTHR30203">
    <property type="entry name" value="OUTER MEMBRANE CATION EFFLUX PROTEIN"/>
    <property type="match status" value="1"/>
</dbReference>
<keyword evidence="1" id="KW-0175">Coiled coil</keyword>
<organism evidence="2">
    <name type="scientific">marine sediment metagenome</name>
    <dbReference type="NCBI Taxonomy" id="412755"/>
    <lineage>
        <taxon>unclassified sequences</taxon>
        <taxon>metagenomes</taxon>
        <taxon>ecological metagenomes</taxon>
    </lineage>
</organism>
<proteinExistence type="predicted"/>
<accession>X0VW45</accession>
<dbReference type="InterPro" id="IPR010131">
    <property type="entry name" value="MdtP/NodT-like"/>
</dbReference>
<dbReference type="PANTHER" id="PTHR30203:SF33">
    <property type="entry name" value="BLR4455 PROTEIN"/>
    <property type="match status" value="1"/>
</dbReference>
<dbReference type="EMBL" id="BARS01035801">
    <property type="protein sequence ID" value="GAG22634.1"/>
    <property type="molecule type" value="Genomic_DNA"/>
</dbReference>
<evidence type="ECO:0000313" key="2">
    <source>
        <dbReference type="EMBL" id="GAG22634.1"/>
    </source>
</evidence>
<evidence type="ECO:0008006" key="3">
    <source>
        <dbReference type="Google" id="ProtNLM"/>
    </source>
</evidence>
<reference evidence="2" key="1">
    <citation type="journal article" date="2014" name="Front. Microbiol.">
        <title>High frequency of phylogenetically diverse reductive dehalogenase-homologous genes in deep subseafloor sedimentary metagenomes.</title>
        <authorList>
            <person name="Kawai M."/>
            <person name="Futagami T."/>
            <person name="Toyoda A."/>
            <person name="Takaki Y."/>
            <person name="Nishi S."/>
            <person name="Hori S."/>
            <person name="Arai W."/>
            <person name="Tsubouchi T."/>
            <person name="Morono Y."/>
            <person name="Uchiyama I."/>
            <person name="Ito T."/>
            <person name="Fujiyama A."/>
            <person name="Inagaki F."/>
            <person name="Takami H."/>
        </authorList>
    </citation>
    <scope>NUCLEOTIDE SEQUENCE</scope>
    <source>
        <strain evidence="2">Expedition CK06-06</strain>
    </source>
</reference>
<sequence>GRRSAEADRTRAAASENLNRYGQTVLDSLKEVEDALARETQQRKLLKSLRKQLDLSRKSAEQTRERYAKGTEDFLRVLTTLLNHQNLERIYLREQRMLIQHRISLYRALGGGWKMKRPIGATDSEGGVEYDVR</sequence>
<feature type="non-terminal residue" evidence="2">
    <location>
        <position position="1"/>
    </location>
</feature>
<name>X0VW45_9ZZZZ</name>
<dbReference type="Pfam" id="PF02321">
    <property type="entry name" value="OEP"/>
    <property type="match status" value="1"/>
</dbReference>
<dbReference type="AlphaFoldDB" id="X0VW45"/>
<dbReference type="SUPFAM" id="SSF56954">
    <property type="entry name" value="Outer membrane efflux proteins (OEP)"/>
    <property type="match status" value="1"/>
</dbReference>
<dbReference type="InterPro" id="IPR003423">
    <property type="entry name" value="OMP_efflux"/>
</dbReference>
<protein>
    <recommendedName>
        <fullName evidence="3">Outer membrane efflux protein</fullName>
    </recommendedName>
</protein>
<dbReference type="Gene3D" id="1.20.1600.10">
    <property type="entry name" value="Outer membrane efflux proteins (OEP)"/>
    <property type="match status" value="1"/>
</dbReference>